<keyword evidence="2" id="KW-0732">Signal</keyword>
<dbReference type="AlphaFoldDB" id="A0A1P8WAS7"/>
<evidence type="ECO:0000313" key="3">
    <source>
        <dbReference type="EMBL" id="APZ91145.1"/>
    </source>
</evidence>
<name>A0A1P8WAS7_9PLAN</name>
<proteinExistence type="predicted"/>
<protein>
    <submittedName>
        <fullName evidence="3">Uncharacterized protein</fullName>
    </submittedName>
</protein>
<reference evidence="3 4" key="1">
    <citation type="journal article" date="2016" name="Front. Microbiol.">
        <title>Fuerstia marisgermanicae gen. nov., sp. nov., an Unusual Member of the Phylum Planctomycetes from the German Wadden Sea.</title>
        <authorList>
            <person name="Kohn T."/>
            <person name="Heuer A."/>
            <person name="Jogler M."/>
            <person name="Vollmers J."/>
            <person name="Boedeker C."/>
            <person name="Bunk B."/>
            <person name="Rast P."/>
            <person name="Borchert D."/>
            <person name="Glockner I."/>
            <person name="Freese H.M."/>
            <person name="Klenk H.P."/>
            <person name="Overmann J."/>
            <person name="Kaster A.K."/>
            <person name="Rohde M."/>
            <person name="Wiegand S."/>
            <person name="Jogler C."/>
        </authorList>
    </citation>
    <scope>NUCLEOTIDE SEQUENCE [LARGE SCALE GENOMIC DNA]</scope>
    <source>
        <strain evidence="3 4">NH11</strain>
    </source>
</reference>
<evidence type="ECO:0000256" key="2">
    <source>
        <dbReference type="SAM" id="SignalP"/>
    </source>
</evidence>
<feature type="region of interest" description="Disordered" evidence="1">
    <location>
        <begin position="166"/>
        <end position="203"/>
    </location>
</feature>
<evidence type="ECO:0000256" key="1">
    <source>
        <dbReference type="SAM" id="MobiDB-lite"/>
    </source>
</evidence>
<keyword evidence="4" id="KW-1185">Reference proteome</keyword>
<gene>
    <name evidence="3" type="ORF">Fuma_00731</name>
</gene>
<dbReference type="EMBL" id="CP017641">
    <property type="protein sequence ID" value="APZ91145.1"/>
    <property type="molecule type" value="Genomic_DNA"/>
</dbReference>
<dbReference type="KEGG" id="fmr:Fuma_00731"/>
<accession>A0A1P8WAS7</accession>
<dbReference type="RefSeq" id="WP_145943952.1">
    <property type="nucleotide sequence ID" value="NZ_CP017641.1"/>
</dbReference>
<feature type="chain" id="PRO_5012862805" evidence="2">
    <location>
        <begin position="28"/>
        <end position="203"/>
    </location>
</feature>
<feature type="signal peptide" evidence="2">
    <location>
        <begin position="1"/>
        <end position="27"/>
    </location>
</feature>
<sequence length="203" mass="21008" precursor="true">MEIRTRFPSAFSVTAFVAMAASSVVHAELPQASTPICSAIQAVAASGDASTSPARVAGRNVEAESRLTPLSSPIAPVPPAAFGDQKPAATKSGATPSNLAPVLLASEPSMISRLTRLAQRLPESVPLMDSTDVASQTETNSPRRRRTLDHVIRASGWAGWSGGVIGRAVRPVRKPGDPDPEVDPLPPLATPPTGLDADAPLEP</sequence>
<dbReference type="Proteomes" id="UP000187735">
    <property type="component" value="Chromosome"/>
</dbReference>
<evidence type="ECO:0000313" key="4">
    <source>
        <dbReference type="Proteomes" id="UP000187735"/>
    </source>
</evidence>
<organism evidence="3 4">
    <name type="scientific">Fuerstiella marisgermanici</name>
    <dbReference type="NCBI Taxonomy" id="1891926"/>
    <lineage>
        <taxon>Bacteria</taxon>
        <taxon>Pseudomonadati</taxon>
        <taxon>Planctomycetota</taxon>
        <taxon>Planctomycetia</taxon>
        <taxon>Planctomycetales</taxon>
        <taxon>Planctomycetaceae</taxon>
        <taxon>Fuerstiella</taxon>
    </lineage>
</organism>